<dbReference type="InterPro" id="IPR051532">
    <property type="entry name" value="Ester_Hydrolysis_Enzymes"/>
</dbReference>
<accession>A0ABS7JBT8</accession>
<dbReference type="Gene3D" id="3.40.50.1110">
    <property type="entry name" value="SGNH hydrolase"/>
    <property type="match status" value="1"/>
</dbReference>
<dbReference type="EMBL" id="JAIGNO010000004">
    <property type="protein sequence ID" value="MBX7482472.1"/>
    <property type="molecule type" value="Genomic_DNA"/>
</dbReference>
<feature type="signal peptide" evidence="1">
    <location>
        <begin position="1"/>
        <end position="24"/>
    </location>
</feature>
<name>A0ABS7JBT8_9SPHN</name>
<dbReference type="CDD" id="cd01822">
    <property type="entry name" value="Lysophospholipase_L1_like"/>
    <property type="match status" value="1"/>
</dbReference>
<dbReference type="Pfam" id="PF13472">
    <property type="entry name" value="Lipase_GDSL_2"/>
    <property type="match status" value="1"/>
</dbReference>
<feature type="domain" description="SGNH hydrolase-type esterase" evidence="2">
    <location>
        <begin position="52"/>
        <end position="213"/>
    </location>
</feature>
<dbReference type="SUPFAM" id="SSF52266">
    <property type="entry name" value="SGNH hydrolase"/>
    <property type="match status" value="1"/>
</dbReference>
<dbReference type="RefSeq" id="WP_221557741.1">
    <property type="nucleotide sequence ID" value="NZ_JAIGNO010000004.1"/>
</dbReference>
<sequence>MRLRHLSILVLALALTACGSSEDAAPPSEAVTGEAAAAPDIAVEGPERRILAFGDSLFAGYGLEEQEGYPEQLEDVLRERGVNARVIDAGVSGDTSAAGSQRLAFTLDAQETKPDLVILELGGNDMLRGIQPDQTRANFEAMLQELRSREIPVLLMGMRSPPNYGTEYQRQFDGLYGELAREFDTALIPFWLESIYEDRSLFLEDRIHPTAEGIAALVGDTVDDVQKALPPAS</sequence>
<organism evidence="3 4">
    <name type="scientific">Qipengyuania qiaonensis</name>
    <dbReference type="NCBI Taxonomy" id="2867240"/>
    <lineage>
        <taxon>Bacteria</taxon>
        <taxon>Pseudomonadati</taxon>
        <taxon>Pseudomonadota</taxon>
        <taxon>Alphaproteobacteria</taxon>
        <taxon>Sphingomonadales</taxon>
        <taxon>Erythrobacteraceae</taxon>
        <taxon>Qipengyuania</taxon>
    </lineage>
</organism>
<evidence type="ECO:0000259" key="2">
    <source>
        <dbReference type="Pfam" id="PF13472"/>
    </source>
</evidence>
<protein>
    <submittedName>
        <fullName evidence="3">Arylesterase</fullName>
    </submittedName>
</protein>
<keyword evidence="1" id="KW-0732">Signal</keyword>
<reference evidence="3 4" key="1">
    <citation type="submission" date="2021-08" db="EMBL/GenBank/DDBJ databases">
        <title>Comparative Genomics Analysis of the Genus Qipengyuania Reveals Extensive Genetic Diversity and Metabolic Versatility, Including the Description of Fifteen Novel Species.</title>
        <authorList>
            <person name="Liu Y."/>
        </authorList>
    </citation>
    <scope>NUCLEOTIDE SEQUENCE [LARGE SCALE GENOMIC DNA]</scope>
    <source>
        <strain evidence="3 4">6D47A</strain>
    </source>
</reference>
<dbReference type="Proteomes" id="UP000755104">
    <property type="component" value="Unassembled WGS sequence"/>
</dbReference>
<proteinExistence type="predicted"/>
<feature type="chain" id="PRO_5045328957" evidence="1">
    <location>
        <begin position="25"/>
        <end position="233"/>
    </location>
</feature>
<dbReference type="PANTHER" id="PTHR30383">
    <property type="entry name" value="THIOESTERASE 1/PROTEASE 1/LYSOPHOSPHOLIPASE L1"/>
    <property type="match status" value="1"/>
</dbReference>
<dbReference type="PANTHER" id="PTHR30383:SF24">
    <property type="entry name" value="THIOESTERASE 1_PROTEASE 1_LYSOPHOSPHOLIPASE L1"/>
    <property type="match status" value="1"/>
</dbReference>
<comment type="caution">
    <text evidence="3">The sequence shown here is derived from an EMBL/GenBank/DDBJ whole genome shotgun (WGS) entry which is preliminary data.</text>
</comment>
<dbReference type="InterPro" id="IPR036514">
    <property type="entry name" value="SGNH_hydro_sf"/>
</dbReference>
<keyword evidence="4" id="KW-1185">Reference proteome</keyword>
<dbReference type="PROSITE" id="PS51257">
    <property type="entry name" value="PROKAR_LIPOPROTEIN"/>
    <property type="match status" value="1"/>
</dbReference>
<evidence type="ECO:0000313" key="4">
    <source>
        <dbReference type="Proteomes" id="UP000755104"/>
    </source>
</evidence>
<gene>
    <name evidence="3" type="ORF">K3174_08010</name>
</gene>
<evidence type="ECO:0000313" key="3">
    <source>
        <dbReference type="EMBL" id="MBX7482472.1"/>
    </source>
</evidence>
<evidence type="ECO:0000256" key="1">
    <source>
        <dbReference type="SAM" id="SignalP"/>
    </source>
</evidence>
<dbReference type="InterPro" id="IPR013830">
    <property type="entry name" value="SGNH_hydro"/>
</dbReference>